<dbReference type="PANTHER" id="PTHR10663:SF405">
    <property type="entry name" value="ARF GUANINE NUCLEOTIDE EXCHANGE FACTOR SYT1"/>
    <property type="match status" value="1"/>
</dbReference>
<feature type="region of interest" description="Disordered" evidence="1">
    <location>
        <begin position="745"/>
        <end position="770"/>
    </location>
</feature>
<feature type="domain" description="SEC7" evidence="3">
    <location>
        <begin position="9"/>
        <end position="198"/>
    </location>
</feature>
<feature type="region of interest" description="Disordered" evidence="1">
    <location>
        <begin position="587"/>
        <end position="624"/>
    </location>
</feature>
<dbReference type="PROSITE" id="PS50003">
    <property type="entry name" value="PH_DOMAIN"/>
    <property type="match status" value="1"/>
</dbReference>
<dbReference type="Gene3D" id="1.10.1000.11">
    <property type="entry name" value="Arf Nucleotide-binding Site Opener,domain 2"/>
    <property type="match status" value="1"/>
</dbReference>
<dbReference type="Gene3D" id="2.30.29.30">
    <property type="entry name" value="Pleckstrin-homology domain (PH domain)/Phosphotyrosine-binding domain (PTB)"/>
    <property type="match status" value="1"/>
</dbReference>
<feature type="compositionally biased region" description="Low complexity" evidence="1">
    <location>
        <begin position="1"/>
        <end position="41"/>
    </location>
</feature>
<dbReference type="PROSITE" id="PS50190">
    <property type="entry name" value="SEC7"/>
    <property type="match status" value="1"/>
</dbReference>
<dbReference type="InParanoid" id="A0A165PXT3"/>
<evidence type="ECO:0008006" key="6">
    <source>
        <dbReference type="Google" id="ProtNLM"/>
    </source>
</evidence>
<gene>
    <name evidence="4" type="ORF">NEOLEDRAFT_1073097</name>
</gene>
<evidence type="ECO:0000313" key="5">
    <source>
        <dbReference type="Proteomes" id="UP000076761"/>
    </source>
</evidence>
<dbReference type="InterPro" id="IPR041681">
    <property type="entry name" value="PH_9"/>
</dbReference>
<organism evidence="4 5">
    <name type="scientific">Neolentinus lepideus HHB14362 ss-1</name>
    <dbReference type="NCBI Taxonomy" id="1314782"/>
    <lineage>
        <taxon>Eukaryota</taxon>
        <taxon>Fungi</taxon>
        <taxon>Dikarya</taxon>
        <taxon>Basidiomycota</taxon>
        <taxon>Agaricomycotina</taxon>
        <taxon>Agaricomycetes</taxon>
        <taxon>Gloeophyllales</taxon>
        <taxon>Gloeophyllaceae</taxon>
        <taxon>Neolentinus</taxon>
    </lineage>
</organism>
<proteinExistence type="predicted"/>
<feature type="compositionally biased region" description="Low complexity" evidence="1">
    <location>
        <begin position="904"/>
        <end position="915"/>
    </location>
</feature>
<feature type="domain" description="PH" evidence="2">
    <location>
        <begin position="347"/>
        <end position="473"/>
    </location>
</feature>
<feature type="region of interest" description="Disordered" evidence="1">
    <location>
        <begin position="1"/>
        <end position="53"/>
    </location>
</feature>
<dbReference type="AlphaFoldDB" id="A0A165PXT3"/>
<name>A0A165PXT3_9AGAM</name>
<dbReference type="InterPro" id="IPR035999">
    <property type="entry name" value="Sec7_dom_sf"/>
</dbReference>
<dbReference type="Proteomes" id="UP000076761">
    <property type="component" value="Unassembled WGS sequence"/>
</dbReference>
<feature type="compositionally biased region" description="Low complexity" evidence="1">
    <location>
        <begin position="603"/>
        <end position="617"/>
    </location>
</feature>
<evidence type="ECO:0000256" key="1">
    <source>
        <dbReference type="SAM" id="MobiDB-lite"/>
    </source>
</evidence>
<feature type="compositionally biased region" description="Low complexity" evidence="1">
    <location>
        <begin position="750"/>
        <end position="761"/>
    </location>
</feature>
<dbReference type="SMART" id="SM00233">
    <property type="entry name" value="PH"/>
    <property type="match status" value="1"/>
</dbReference>
<keyword evidence="5" id="KW-1185">Reference proteome</keyword>
<protein>
    <recommendedName>
        <fullName evidence="6">Sec7-domain-containing protein</fullName>
    </recommendedName>
</protein>
<dbReference type="SUPFAM" id="SSF48425">
    <property type="entry name" value="Sec7 domain"/>
    <property type="match status" value="1"/>
</dbReference>
<dbReference type="SUPFAM" id="SSF50729">
    <property type="entry name" value="PH domain-like"/>
    <property type="match status" value="1"/>
</dbReference>
<feature type="compositionally biased region" description="Polar residues" evidence="1">
    <location>
        <begin position="786"/>
        <end position="814"/>
    </location>
</feature>
<dbReference type="InterPro" id="IPR011993">
    <property type="entry name" value="PH-like_dom_sf"/>
</dbReference>
<feature type="region of interest" description="Disordered" evidence="1">
    <location>
        <begin position="892"/>
        <end position="918"/>
    </location>
</feature>
<sequence length="930" mass="102690">MNFFSSSPNPNSSTNLLGNPLAASPASSPVSSPRVSLTRPPAQIPKPRTEEESPEVYLERLLDAISKAEVATVLASSADSFHSRALQVYIAQFDFSSDPLDVALRKLLMDVGLPRETQQIDRVIEAFASRYRACNTNLYTSDVDHPYILAFSLIMLHTDAFNKSNKKKMTKADYIKNTRLPGVPPEVLDCFYDNIVFAPFIFIEDPLDINGQRGVLTEGSPSRRGTVAALGSCPANASSTNLLGRGTKIDPYYLITHNLLHPLRVDVGAFIPLDNPYSYEGTAGPWDDEELRYAFAKAGVIEINTFDNRRMSQQPFFSLSGSGMSSPMMGPVGALPELAMRDMMTIKITKVGLLNRKDDTVEGGKKALNRKWREWSVVLTGSQLLLFRDPHWASNLLEQVRMSDGHTTFPPDVILRPDELISVKDSVAIFDRSYTKHQHTLRLVMQDGRQTLLRASDDRELNEWISRINYASAFKTAGVRMRTMGMSGKDVELTGVAAAASHLKDMQHTRSSPRIRTWSDLDQPGDIFPVPDVLADVPPLATRRNAAQVRGSGSFEDARRAPELENNSLQFKATFDEIKAELAAGRLTLSDEPSSPYGRSRADSSASSLRSPLSDVSHGSGFPSRTEVIRSKVKDLDAKISATQTQLDADMRLVQNIAILTPFQRSTRDRLQVVIQNVSKRVMQVRLEMAKLLCHRQVLSNDLVAEERDWYRNKKVALRAAKEALESSLELGVPRMTLSNHVEAQDGTASFSHSRSPPLSSETPRPESSIRDSFYSAMDFGMESSSYSTSLDDPATHSSFLNTPQSTSSLSATPLTDGVDNIDGGLAPGRSSEAIASSVEGDESHAHERFYTPPEISEEAEDWNKTRAAKRVSLVKLPSDLRISMLFGKPRVIPAEPKPSIPETSVPSSPTRSRSNTFDRSGLAYAMFDI</sequence>
<evidence type="ECO:0000259" key="2">
    <source>
        <dbReference type="PROSITE" id="PS50003"/>
    </source>
</evidence>
<dbReference type="CDD" id="cd00171">
    <property type="entry name" value="Sec7"/>
    <property type="match status" value="1"/>
</dbReference>
<evidence type="ECO:0000313" key="4">
    <source>
        <dbReference type="EMBL" id="KZT21638.1"/>
    </source>
</evidence>
<dbReference type="GO" id="GO:0032012">
    <property type="term" value="P:regulation of ARF protein signal transduction"/>
    <property type="evidence" value="ECO:0007669"/>
    <property type="project" value="InterPro"/>
</dbReference>
<dbReference type="Pfam" id="PF01369">
    <property type="entry name" value="Sec7"/>
    <property type="match status" value="1"/>
</dbReference>
<reference evidence="4 5" key="1">
    <citation type="journal article" date="2016" name="Mol. Biol. Evol.">
        <title>Comparative Genomics of Early-Diverging Mushroom-Forming Fungi Provides Insights into the Origins of Lignocellulose Decay Capabilities.</title>
        <authorList>
            <person name="Nagy L.G."/>
            <person name="Riley R."/>
            <person name="Tritt A."/>
            <person name="Adam C."/>
            <person name="Daum C."/>
            <person name="Floudas D."/>
            <person name="Sun H."/>
            <person name="Yadav J.S."/>
            <person name="Pangilinan J."/>
            <person name="Larsson K.H."/>
            <person name="Matsuura K."/>
            <person name="Barry K."/>
            <person name="Labutti K."/>
            <person name="Kuo R."/>
            <person name="Ohm R.A."/>
            <person name="Bhattacharya S.S."/>
            <person name="Shirouzu T."/>
            <person name="Yoshinaga Y."/>
            <person name="Martin F.M."/>
            <person name="Grigoriev I.V."/>
            <person name="Hibbett D.S."/>
        </authorList>
    </citation>
    <scope>NUCLEOTIDE SEQUENCE [LARGE SCALE GENOMIC DNA]</scope>
    <source>
        <strain evidence="4 5">HHB14362 ss-1</strain>
    </source>
</reference>
<dbReference type="PANTHER" id="PTHR10663">
    <property type="entry name" value="GUANYL-NUCLEOTIDE EXCHANGE FACTOR"/>
    <property type="match status" value="1"/>
</dbReference>
<dbReference type="InterPro" id="IPR000904">
    <property type="entry name" value="Sec7_dom"/>
</dbReference>
<dbReference type="OrthoDB" id="430364at2759"/>
<feature type="region of interest" description="Disordered" evidence="1">
    <location>
        <begin position="786"/>
        <end position="826"/>
    </location>
</feature>
<dbReference type="STRING" id="1314782.A0A165PXT3"/>
<dbReference type="Pfam" id="PF15410">
    <property type="entry name" value="PH_9"/>
    <property type="match status" value="1"/>
</dbReference>
<dbReference type="EMBL" id="KV425604">
    <property type="protein sequence ID" value="KZT21638.1"/>
    <property type="molecule type" value="Genomic_DNA"/>
</dbReference>
<dbReference type="InterPro" id="IPR001849">
    <property type="entry name" value="PH_domain"/>
</dbReference>
<dbReference type="GO" id="GO:0005085">
    <property type="term" value="F:guanyl-nucleotide exchange factor activity"/>
    <property type="evidence" value="ECO:0007669"/>
    <property type="project" value="InterPro"/>
</dbReference>
<evidence type="ECO:0000259" key="3">
    <source>
        <dbReference type="PROSITE" id="PS50190"/>
    </source>
</evidence>
<dbReference type="InterPro" id="IPR023394">
    <property type="entry name" value="Sec7_C_sf"/>
</dbReference>
<dbReference type="SMART" id="SM00222">
    <property type="entry name" value="Sec7"/>
    <property type="match status" value="1"/>
</dbReference>
<accession>A0A165PXT3</accession>